<evidence type="ECO:0000259" key="1">
    <source>
        <dbReference type="Pfam" id="PF12697"/>
    </source>
</evidence>
<protein>
    <submittedName>
        <fullName evidence="2">Pimeloyl-ACP methyl ester carboxylesterase</fullName>
    </submittedName>
</protein>
<evidence type="ECO:0000313" key="3">
    <source>
        <dbReference type="Proteomes" id="UP000183015"/>
    </source>
</evidence>
<reference evidence="3" key="1">
    <citation type="submission" date="2016-10" db="EMBL/GenBank/DDBJ databases">
        <authorList>
            <person name="Varghese N."/>
        </authorList>
    </citation>
    <scope>NUCLEOTIDE SEQUENCE [LARGE SCALE GENOMIC DNA]</scope>
    <source>
        <strain evidence="3">DSM 45096 / BCRC 16803 / CGMCC 4.1857 / CIP 109030 / JCM 12277 / KCTC 19219 / NBRC 100920 / 33214</strain>
    </source>
</reference>
<name>A0A1H7NXJ8_STRJI</name>
<dbReference type="InterPro" id="IPR029058">
    <property type="entry name" value="AB_hydrolase_fold"/>
</dbReference>
<dbReference type="InterPro" id="IPR000073">
    <property type="entry name" value="AB_hydrolase_1"/>
</dbReference>
<accession>A0A1H7NXJ8</accession>
<dbReference type="eggNOG" id="COG1075">
    <property type="taxonomic scope" value="Bacteria"/>
</dbReference>
<organism evidence="2 3">
    <name type="scientific">Streptacidiphilus jiangxiensis</name>
    <dbReference type="NCBI Taxonomy" id="235985"/>
    <lineage>
        <taxon>Bacteria</taxon>
        <taxon>Bacillati</taxon>
        <taxon>Actinomycetota</taxon>
        <taxon>Actinomycetes</taxon>
        <taxon>Kitasatosporales</taxon>
        <taxon>Streptomycetaceae</taxon>
        <taxon>Streptacidiphilus</taxon>
    </lineage>
</organism>
<sequence>MSENTQVKNVVLVHGGFVDGSGWQAVHARLTAQGHRVAVVQNPTLSLDGDVAATHQVLDELDGPAVLVGHSYGGVVVTEAGNHPKVAAVVYIAAFAPDKGESVATLIADPPPGAPVPPILPPRDGFLFLDREKFAASFAADVPAELAAFMADSQVPWGVEALAGAASSPAWRTKPSWYLVAADDRMIPPPAQRAMAERAGATTVEVPGSHCVYVSRPDAVADLIRQASGS</sequence>
<dbReference type="OrthoDB" id="9814966at2"/>
<dbReference type="GO" id="GO:0003824">
    <property type="term" value="F:catalytic activity"/>
    <property type="evidence" value="ECO:0007669"/>
    <property type="project" value="UniProtKB-ARBA"/>
</dbReference>
<dbReference type="Gene3D" id="3.40.50.1820">
    <property type="entry name" value="alpha/beta hydrolase"/>
    <property type="match status" value="1"/>
</dbReference>
<dbReference type="InterPro" id="IPR052897">
    <property type="entry name" value="Sec-Metab_Biosynth_Hydrolase"/>
</dbReference>
<evidence type="ECO:0000313" key="2">
    <source>
        <dbReference type="EMBL" id="SEL28283.1"/>
    </source>
</evidence>
<dbReference type="RefSeq" id="WP_042442952.1">
    <property type="nucleotide sequence ID" value="NZ_BBPN01000003.1"/>
</dbReference>
<keyword evidence="3" id="KW-1185">Reference proteome</keyword>
<proteinExistence type="predicted"/>
<dbReference type="SUPFAM" id="SSF53474">
    <property type="entry name" value="alpha/beta-Hydrolases"/>
    <property type="match status" value="1"/>
</dbReference>
<dbReference type="Pfam" id="PF12697">
    <property type="entry name" value="Abhydrolase_6"/>
    <property type="match status" value="1"/>
</dbReference>
<feature type="domain" description="AB hydrolase-1" evidence="1">
    <location>
        <begin position="10"/>
        <end position="222"/>
    </location>
</feature>
<dbReference type="STRING" id="235985.SAMN05414137_107121"/>
<gene>
    <name evidence="2" type="ORF">SAMN05414137_107121</name>
</gene>
<dbReference type="Proteomes" id="UP000183015">
    <property type="component" value="Unassembled WGS sequence"/>
</dbReference>
<dbReference type="PANTHER" id="PTHR37017:SF11">
    <property type="entry name" value="ESTERASE_LIPASE_THIOESTERASE DOMAIN-CONTAINING PROTEIN"/>
    <property type="match status" value="1"/>
</dbReference>
<dbReference type="PANTHER" id="PTHR37017">
    <property type="entry name" value="AB HYDROLASE-1 DOMAIN-CONTAINING PROTEIN-RELATED"/>
    <property type="match status" value="1"/>
</dbReference>
<dbReference type="AlphaFoldDB" id="A0A1H7NXJ8"/>
<dbReference type="EMBL" id="FOAZ01000007">
    <property type="protein sequence ID" value="SEL28283.1"/>
    <property type="molecule type" value="Genomic_DNA"/>
</dbReference>